<evidence type="ECO:0000256" key="1">
    <source>
        <dbReference type="ARBA" id="ARBA00022801"/>
    </source>
</evidence>
<dbReference type="GO" id="GO:0008422">
    <property type="term" value="F:beta-glucosidase activity"/>
    <property type="evidence" value="ECO:0007669"/>
    <property type="project" value="TreeGrafter"/>
</dbReference>
<evidence type="ECO:0000256" key="4">
    <source>
        <dbReference type="SAM" id="SignalP"/>
    </source>
</evidence>
<dbReference type="SUPFAM" id="SSF50405">
    <property type="entry name" value="Actin-crosslinking proteins"/>
    <property type="match status" value="1"/>
</dbReference>
<keyword evidence="2 3" id="KW-0326">Glycosidase</keyword>
<feature type="signal peptide" evidence="4">
    <location>
        <begin position="1"/>
        <end position="20"/>
    </location>
</feature>
<gene>
    <name evidence="6" type="ORF">SAMN06265379_101545</name>
</gene>
<name>A0A521AZK7_SACCC</name>
<dbReference type="AlphaFoldDB" id="A0A521AZK7"/>
<accession>A0A521AZK7</accession>
<protein>
    <submittedName>
        <fullName evidence="6">Cellulase (Glycosyl hydrolase family 5)</fullName>
    </submittedName>
</protein>
<reference evidence="6 7" key="1">
    <citation type="submission" date="2017-05" db="EMBL/GenBank/DDBJ databases">
        <authorList>
            <person name="Varghese N."/>
            <person name="Submissions S."/>
        </authorList>
    </citation>
    <scope>NUCLEOTIDE SEQUENCE [LARGE SCALE GENOMIC DNA]</scope>
    <source>
        <strain evidence="6 7">DSM 27040</strain>
    </source>
</reference>
<dbReference type="InterPro" id="IPR050386">
    <property type="entry name" value="Glycosyl_hydrolase_5"/>
</dbReference>
<dbReference type="PANTHER" id="PTHR31297:SF42">
    <property type="entry name" value="GLYCOSIDE HYDROLASE FAMILY 5 DOMAIN-CONTAINING PROTEIN"/>
    <property type="match status" value="1"/>
</dbReference>
<dbReference type="InterPro" id="IPR008999">
    <property type="entry name" value="Actin-crosslinking"/>
</dbReference>
<dbReference type="GO" id="GO:0009986">
    <property type="term" value="C:cell surface"/>
    <property type="evidence" value="ECO:0007669"/>
    <property type="project" value="TreeGrafter"/>
</dbReference>
<dbReference type="RefSeq" id="WP_142531904.1">
    <property type="nucleotide sequence ID" value="NZ_FXTB01000001.1"/>
</dbReference>
<feature type="domain" description="Glycoside hydrolase family 5" evidence="5">
    <location>
        <begin position="109"/>
        <end position="361"/>
    </location>
</feature>
<dbReference type="InterPro" id="IPR017853">
    <property type="entry name" value="GH"/>
</dbReference>
<feature type="chain" id="PRO_5021984305" evidence="4">
    <location>
        <begin position="21"/>
        <end position="560"/>
    </location>
</feature>
<sequence>MKKTLLIAFGIFLLAFSACNEHLIVEEMEADTSVEMLKSGGAITSADFLKTNGTFIRNNYGNGSNVYLRGTNAGGWLVQEEWMCATNAPDQKTMMNTFESRFGKSARNNLISIYENNYWTSQDFDNCANMGMTAIRLPFTYMNLMKDDWSDIKTGGWDRLDWFIENCRIRGMYVILDLHGAFGSQNGMDHSGEVNDGYQFYWNDYHKSMTKWLWWQIANRYKGNPTVAAYDILNEPGIKGGLTTSLQWDFYDEVYDVIRSVDSDHIIIMESCWDAAQLPHPNVYGWTNVVYEYHYYPWDYVNDYNGQVNFVNSKINDIANAGYNVPTYVGEFNCFGLANAWEYTLNAYNNEGWHYTSWTYKALGNNTSWGIYNHNPSRVDIYNNSKKTIRNKWRKVGASNSWRNNTVYDAMVEGLKGTAVPNGEYYFKGVSTNKIISADNGGNDPLVANRSSYGGAWETFTVVHNSDGTISLKSEANGKYVCAVHDEDNRLIARSSGIGAWEKFYIEKITSTQFALKSSYNNKYVTINQEASNVLYATADAVNLWEVMYIYNTDGTQIMD</sequence>
<evidence type="ECO:0000256" key="2">
    <source>
        <dbReference type="ARBA" id="ARBA00023295"/>
    </source>
</evidence>
<dbReference type="Proteomes" id="UP000319040">
    <property type="component" value="Unassembled WGS sequence"/>
</dbReference>
<dbReference type="CDD" id="cd00257">
    <property type="entry name" value="beta-trefoil_FSCN-like"/>
    <property type="match status" value="1"/>
</dbReference>
<dbReference type="EMBL" id="FXTB01000001">
    <property type="protein sequence ID" value="SMO40278.1"/>
    <property type="molecule type" value="Genomic_DNA"/>
</dbReference>
<evidence type="ECO:0000256" key="3">
    <source>
        <dbReference type="RuleBase" id="RU361153"/>
    </source>
</evidence>
<dbReference type="InterPro" id="IPR001547">
    <property type="entry name" value="Glyco_hydro_5"/>
</dbReference>
<dbReference type="SUPFAM" id="SSF51445">
    <property type="entry name" value="(Trans)glycosidases"/>
    <property type="match status" value="1"/>
</dbReference>
<organism evidence="6 7">
    <name type="scientific">Saccharicrinis carchari</name>
    <dbReference type="NCBI Taxonomy" id="1168039"/>
    <lineage>
        <taxon>Bacteria</taxon>
        <taxon>Pseudomonadati</taxon>
        <taxon>Bacteroidota</taxon>
        <taxon>Bacteroidia</taxon>
        <taxon>Marinilabiliales</taxon>
        <taxon>Marinilabiliaceae</taxon>
        <taxon>Saccharicrinis</taxon>
    </lineage>
</organism>
<dbReference type="Gene3D" id="2.80.10.50">
    <property type="match status" value="1"/>
</dbReference>
<dbReference type="OrthoDB" id="9800955at2"/>
<evidence type="ECO:0000313" key="6">
    <source>
        <dbReference type="EMBL" id="SMO40278.1"/>
    </source>
</evidence>
<keyword evidence="7" id="KW-1185">Reference proteome</keyword>
<proteinExistence type="inferred from homology"/>
<evidence type="ECO:0000313" key="7">
    <source>
        <dbReference type="Proteomes" id="UP000319040"/>
    </source>
</evidence>
<dbReference type="PROSITE" id="PS51257">
    <property type="entry name" value="PROKAR_LIPOPROTEIN"/>
    <property type="match status" value="1"/>
</dbReference>
<dbReference type="Gene3D" id="3.20.20.80">
    <property type="entry name" value="Glycosidases"/>
    <property type="match status" value="1"/>
</dbReference>
<dbReference type="Pfam" id="PF00150">
    <property type="entry name" value="Cellulase"/>
    <property type="match status" value="1"/>
</dbReference>
<comment type="similarity">
    <text evidence="3">Belongs to the glycosyl hydrolase 5 (cellulase A) family.</text>
</comment>
<dbReference type="GO" id="GO:0009251">
    <property type="term" value="P:glucan catabolic process"/>
    <property type="evidence" value="ECO:0007669"/>
    <property type="project" value="TreeGrafter"/>
</dbReference>
<evidence type="ECO:0000259" key="5">
    <source>
        <dbReference type="Pfam" id="PF00150"/>
    </source>
</evidence>
<keyword evidence="1 3" id="KW-0378">Hydrolase</keyword>
<keyword evidence="4" id="KW-0732">Signal</keyword>
<dbReference type="PANTHER" id="PTHR31297">
    <property type="entry name" value="GLUCAN ENDO-1,6-BETA-GLUCOSIDASE B"/>
    <property type="match status" value="1"/>
</dbReference>
<dbReference type="GO" id="GO:0005576">
    <property type="term" value="C:extracellular region"/>
    <property type="evidence" value="ECO:0007669"/>
    <property type="project" value="TreeGrafter"/>
</dbReference>